<keyword evidence="4 9" id="KW-0812">Transmembrane</keyword>
<evidence type="ECO:0000256" key="5">
    <source>
        <dbReference type="ARBA" id="ARBA00022989"/>
    </source>
</evidence>
<feature type="transmembrane region" description="Helical" evidence="9">
    <location>
        <begin position="69"/>
        <end position="90"/>
    </location>
</feature>
<evidence type="ECO:0008006" key="11">
    <source>
        <dbReference type="Google" id="ProtNLM"/>
    </source>
</evidence>
<evidence type="ECO:0000256" key="3">
    <source>
        <dbReference type="ARBA" id="ARBA00022448"/>
    </source>
</evidence>
<dbReference type="EMBL" id="LAZR01060442">
    <property type="protein sequence ID" value="KKK65655.1"/>
    <property type="molecule type" value="Genomic_DNA"/>
</dbReference>
<feature type="transmembrane region" description="Helical" evidence="9">
    <location>
        <begin position="132"/>
        <end position="156"/>
    </location>
</feature>
<dbReference type="GO" id="GO:0051117">
    <property type="term" value="F:ATPase binding"/>
    <property type="evidence" value="ECO:0007669"/>
    <property type="project" value="TreeGrafter"/>
</dbReference>
<dbReference type="PANTHER" id="PTHR11629">
    <property type="entry name" value="VACUOLAR PROTON ATPASES"/>
    <property type="match status" value="1"/>
</dbReference>
<comment type="similarity">
    <text evidence="2">Belongs to the V-ATPase 116 kDa subunit family.</text>
</comment>
<dbReference type="InterPro" id="IPR002490">
    <property type="entry name" value="V-ATPase_116kDa_su"/>
</dbReference>
<feature type="non-terminal residue" evidence="10">
    <location>
        <position position="1"/>
    </location>
</feature>
<dbReference type="AlphaFoldDB" id="A0A0F8XWK8"/>
<feature type="transmembrane region" description="Helical" evidence="9">
    <location>
        <begin position="267"/>
        <end position="293"/>
    </location>
</feature>
<name>A0A0F8XWK8_9ZZZZ</name>
<dbReference type="GO" id="GO:0033179">
    <property type="term" value="C:proton-transporting V-type ATPase, V0 domain"/>
    <property type="evidence" value="ECO:0007669"/>
    <property type="project" value="InterPro"/>
</dbReference>
<feature type="transmembrane region" description="Helical" evidence="9">
    <location>
        <begin position="6"/>
        <end position="33"/>
    </location>
</feature>
<organism evidence="10">
    <name type="scientific">marine sediment metagenome</name>
    <dbReference type="NCBI Taxonomy" id="412755"/>
    <lineage>
        <taxon>unclassified sequences</taxon>
        <taxon>metagenomes</taxon>
        <taxon>ecological metagenomes</taxon>
    </lineage>
</organism>
<comment type="subcellular location">
    <subcellularLocation>
        <location evidence="1">Membrane</location>
        <topology evidence="1">Multi-pass membrane protein</topology>
    </subcellularLocation>
</comment>
<keyword evidence="6" id="KW-0406">Ion transport</keyword>
<dbReference type="GO" id="GO:0007035">
    <property type="term" value="P:vacuolar acidification"/>
    <property type="evidence" value="ECO:0007669"/>
    <property type="project" value="TreeGrafter"/>
</dbReference>
<evidence type="ECO:0000256" key="8">
    <source>
        <dbReference type="SAM" id="MobiDB-lite"/>
    </source>
</evidence>
<evidence type="ECO:0000256" key="7">
    <source>
        <dbReference type="ARBA" id="ARBA00023136"/>
    </source>
</evidence>
<keyword evidence="7 9" id="KW-0472">Membrane</keyword>
<evidence type="ECO:0000256" key="4">
    <source>
        <dbReference type="ARBA" id="ARBA00022692"/>
    </source>
</evidence>
<evidence type="ECO:0000313" key="10">
    <source>
        <dbReference type="EMBL" id="KKK65655.1"/>
    </source>
</evidence>
<dbReference type="PANTHER" id="PTHR11629:SF63">
    <property type="entry name" value="V-TYPE PROTON ATPASE SUBUNIT A"/>
    <property type="match status" value="1"/>
</dbReference>
<proteinExistence type="inferred from homology"/>
<evidence type="ECO:0000256" key="6">
    <source>
        <dbReference type="ARBA" id="ARBA00023065"/>
    </source>
</evidence>
<feature type="transmembrane region" description="Helical" evidence="9">
    <location>
        <begin position="205"/>
        <end position="221"/>
    </location>
</feature>
<feature type="transmembrane region" description="Helical" evidence="9">
    <location>
        <begin position="168"/>
        <end position="185"/>
    </location>
</feature>
<comment type="caution">
    <text evidence="10">The sequence shown here is derived from an EMBL/GenBank/DDBJ whole genome shotgun (WGS) entry which is preliminary data.</text>
</comment>
<evidence type="ECO:0000256" key="9">
    <source>
        <dbReference type="SAM" id="Phobius"/>
    </source>
</evidence>
<dbReference type="GO" id="GO:0046961">
    <property type="term" value="F:proton-transporting ATPase activity, rotational mechanism"/>
    <property type="evidence" value="ECO:0007669"/>
    <property type="project" value="InterPro"/>
</dbReference>
<feature type="region of interest" description="Disordered" evidence="8">
    <location>
        <begin position="332"/>
        <end position="357"/>
    </location>
</feature>
<accession>A0A0F8XWK8</accession>
<feature type="compositionally biased region" description="Basic and acidic residues" evidence="8">
    <location>
        <begin position="341"/>
        <end position="350"/>
    </location>
</feature>
<keyword evidence="3" id="KW-0813">Transport</keyword>
<dbReference type="GO" id="GO:0016471">
    <property type="term" value="C:vacuolar proton-transporting V-type ATPase complex"/>
    <property type="evidence" value="ECO:0007669"/>
    <property type="project" value="TreeGrafter"/>
</dbReference>
<feature type="transmembrane region" description="Helical" evidence="9">
    <location>
        <begin position="233"/>
        <end position="255"/>
    </location>
</feature>
<evidence type="ECO:0000256" key="2">
    <source>
        <dbReference type="ARBA" id="ARBA00009904"/>
    </source>
</evidence>
<protein>
    <recommendedName>
        <fullName evidence="11">V-type ATP synthase subunit I</fullName>
    </recommendedName>
</protein>
<gene>
    <name evidence="10" type="ORF">LCGC14_2971960</name>
</gene>
<keyword evidence="5 9" id="KW-1133">Transmembrane helix</keyword>
<sequence length="357" mass="39747">IIRLAFVFPVFYGLMIGDVGYCLVILLVCLWVIRRIEKGKRNLTIMPKQLRSFGLMILKKRQMVKLSKAMIPGCVVGIFLGVIFDLYFGFHLNGYAFDVLASVGVTGFPEPGAVLNRPSQAFFDPVENVGKLLLLAGYTGIGMVTFGLILGILNAIREREKKVIIGKIGWLAFGWGVVLVGLALIHGDALNPTWPRLIEVNPIAYLYFGLLFGGIGLMFVGEGSRAIMELASIVSHILSYTRLVGILLASVILAHTTDFIFLKALNISIPFAILGILILFIGHMFNIIIGVFVPGIQSARLVYVEFFSKFYEGNGRKFNPFGSVRRFTQEQYEPEQSMIQPEKKKPDKPKIKIKLKK</sequence>
<reference evidence="10" key="1">
    <citation type="journal article" date="2015" name="Nature">
        <title>Complex archaea that bridge the gap between prokaryotes and eukaryotes.</title>
        <authorList>
            <person name="Spang A."/>
            <person name="Saw J.H."/>
            <person name="Jorgensen S.L."/>
            <person name="Zaremba-Niedzwiedzka K."/>
            <person name="Martijn J."/>
            <person name="Lind A.E."/>
            <person name="van Eijk R."/>
            <person name="Schleper C."/>
            <person name="Guy L."/>
            <person name="Ettema T.J."/>
        </authorList>
    </citation>
    <scope>NUCLEOTIDE SEQUENCE</scope>
</reference>
<evidence type="ECO:0000256" key="1">
    <source>
        <dbReference type="ARBA" id="ARBA00004141"/>
    </source>
</evidence>